<dbReference type="AlphaFoldDB" id="A0A1W1DDQ5"/>
<organism evidence="2">
    <name type="scientific">hydrothermal vent metagenome</name>
    <dbReference type="NCBI Taxonomy" id="652676"/>
    <lineage>
        <taxon>unclassified sequences</taxon>
        <taxon>metagenomes</taxon>
        <taxon>ecological metagenomes</taxon>
    </lineage>
</organism>
<dbReference type="EMBL" id="FPHX01000161">
    <property type="protein sequence ID" value="SFV85148.1"/>
    <property type="molecule type" value="Genomic_DNA"/>
</dbReference>
<evidence type="ECO:0000313" key="2">
    <source>
        <dbReference type="EMBL" id="SFV79193.1"/>
    </source>
</evidence>
<dbReference type="GO" id="GO:0005737">
    <property type="term" value="C:cytoplasm"/>
    <property type="evidence" value="ECO:0007669"/>
    <property type="project" value="TreeGrafter"/>
</dbReference>
<dbReference type="InterPro" id="IPR036282">
    <property type="entry name" value="Glutathione-S-Trfase_C_sf"/>
</dbReference>
<proteinExistence type="predicted"/>
<dbReference type="PANTHER" id="PTHR43968:SF6">
    <property type="entry name" value="GLUTATHIONE S-TRANSFERASE OMEGA"/>
    <property type="match status" value="1"/>
</dbReference>
<gene>
    <name evidence="2" type="ORF">MNB_SUP05-11-248</name>
    <name evidence="3" type="ORF">MNB_SUP05-9-227</name>
</gene>
<dbReference type="InterPro" id="IPR004045">
    <property type="entry name" value="Glutathione_S-Trfase_N"/>
</dbReference>
<evidence type="ECO:0000259" key="1">
    <source>
        <dbReference type="PROSITE" id="PS50404"/>
    </source>
</evidence>
<name>A0A1W1DDQ5_9ZZZZ</name>
<feature type="domain" description="GST N-terminal" evidence="1">
    <location>
        <begin position="8"/>
        <end position="86"/>
    </location>
</feature>
<dbReference type="InterPro" id="IPR036249">
    <property type="entry name" value="Thioredoxin-like_sf"/>
</dbReference>
<dbReference type="EMBL" id="FPHS01000135">
    <property type="protein sequence ID" value="SFV79193.1"/>
    <property type="molecule type" value="Genomic_DNA"/>
</dbReference>
<dbReference type="InterPro" id="IPR050983">
    <property type="entry name" value="GST_Omega/HSP26"/>
</dbReference>
<dbReference type="Pfam" id="PF00043">
    <property type="entry name" value="GST_C"/>
    <property type="match status" value="1"/>
</dbReference>
<dbReference type="InterPro" id="IPR040079">
    <property type="entry name" value="Glutathione_S-Trfase"/>
</dbReference>
<protein>
    <submittedName>
        <fullName evidence="2">Stringent starvation protein A</fullName>
    </submittedName>
</protein>
<evidence type="ECO:0000313" key="3">
    <source>
        <dbReference type="EMBL" id="SFV85148.1"/>
    </source>
</evidence>
<dbReference type="PROSITE" id="PS50404">
    <property type="entry name" value="GST_NTER"/>
    <property type="match status" value="1"/>
</dbReference>
<dbReference type="Gene3D" id="3.40.30.10">
    <property type="entry name" value="Glutaredoxin"/>
    <property type="match status" value="1"/>
</dbReference>
<dbReference type="PANTHER" id="PTHR43968">
    <property type="match status" value="1"/>
</dbReference>
<dbReference type="SUPFAM" id="SSF52833">
    <property type="entry name" value="Thioredoxin-like"/>
    <property type="match status" value="1"/>
</dbReference>
<dbReference type="SFLD" id="SFLDS00019">
    <property type="entry name" value="Glutathione_Transferase_(cytos"/>
    <property type="match status" value="1"/>
</dbReference>
<reference evidence="2" key="1">
    <citation type="submission" date="2016-10" db="EMBL/GenBank/DDBJ databases">
        <authorList>
            <person name="de Groot N.N."/>
        </authorList>
    </citation>
    <scope>NUCLEOTIDE SEQUENCE</scope>
</reference>
<dbReference type="InterPro" id="IPR004046">
    <property type="entry name" value="GST_C"/>
</dbReference>
<dbReference type="SFLD" id="SFLDG00358">
    <property type="entry name" value="Main_(cytGST)"/>
    <property type="match status" value="1"/>
</dbReference>
<accession>A0A1W1DDQ5</accession>
<sequence length="210" mass="24213">MLTKPNPASTTLYASAEEMESHAVRFIMAEKNIEREVVNLKIDQMPEEILELNPCQTLPTLFDRGMVLYDLSVITEYLDERFPFPPLLPVDPIEKAEKRLLIFRFTRSTGCWYELVNTIQTGSKKEANEARKILSSNLIELIPLFAYQPYFKSDVMTIVDACLAPLLWRLKKLNIDLGAKAKPIHDYAKRLFSKDSFKQSLTDCEKEYNA</sequence>
<dbReference type="Pfam" id="PF13409">
    <property type="entry name" value="GST_N_2"/>
    <property type="match status" value="1"/>
</dbReference>
<dbReference type="Gene3D" id="1.20.1050.10">
    <property type="match status" value="1"/>
</dbReference>
<dbReference type="SUPFAM" id="SSF47616">
    <property type="entry name" value="GST C-terminal domain-like"/>
    <property type="match status" value="1"/>
</dbReference>